<evidence type="ECO:0000256" key="1">
    <source>
        <dbReference type="SAM" id="MobiDB-lite"/>
    </source>
</evidence>
<sequence>MLKPPRPHEVAGASSSDGPKVPTPLVRPVDVVSHTEWNLAGFDVVGGGADTFADRIGAITAEIADIGSDVLSLLEVPKRHLAAFEKALAEAGYSIGRHGRGRAVVVRTGMRTRRWAVYKLPTRGPSKDARHVVYSEVYVGTERWLFTAGHFEHRIGSAYDRTRVQQATEAFAKGDRLRSNWGIDVSCVSFADDENSRVAVLEQVYEPHGYFDVFEGAWQADNESVATLSGWSGTIRDGERIDKIKAHRSRPRRRAHVRKTAAGISDHLPTTVVYGAPA</sequence>
<evidence type="ECO:0000313" key="3">
    <source>
        <dbReference type="Proteomes" id="UP001515100"/>
    </source>
</evidence>
<comment type="caution">
    <text evidence="2">The sequence shown here is derived from an EMBL/GenBank/DDBJ whole genome shotgun (WGS) entry which is preliminary data.</text>
</comment>
<gene>
    <name evidence="2" type="ORF">ESP62_011720</name>
</gene>
<dbReference type="SUPFAM" id="SSF56219">
    <property type="entry name" value="DNase I-like"/>
    <property type="match status" value="1"/>
</dbReference>
<evidence type="ECO:0000313" key="2">
    <source>
        <dbReference type="EMBL" id="KAA1376110.1"/>
    </source>
</evidence>
<proteinExistence type="predicted"/>
<reference evidence="2" key="1">
    <citation type="submission" date="2019-09" db="EMBL/GenBank/DDBJ databases">
        <authorList>
            <person name="Li J."/>
        </authorList>
    </citation>
    <scope>NUCLEOTIDE SEQUENCE [LARGE SCALE GENOMIC DNA]</scope>
    <source>
        <strain evidence="2">NRBC 14897</strain>
    </source>
</reference>
<dbReference type="RefSeq" id="WP_129183826.1">
    <property type="nucleotide sequence ID" value="NZ_JAGIOG010000001.1"/>
</dbReference>
<organism evidence="2 3">
    <name type="scientific">Aeromicrobium fastidiosum</name>
    <dbReference type="NCBI Taxonomy" id="52699"/>
    <lineage>
        <taxon>Bacteria</taxon>
        <taxon>Bacillati</taxon>
        <taxon>Actinomycetota</taxon>
        <taxon>Actinomycetes</taxon>
        <taxon>Propionibacteriales</taxon>
        <taxon>Nocardioidaceae</taxon>
        <taxon>Aeromicrobium</taxon>
    </lineage>
</organism>
<dbReference type="OrthoDB" id="12507at2040"/>
<protein>
    <submittedName>
        <fullName evidence="2">Uncharacterized protein</fullName>
    </submittedName>
</protein>
<dbReference type="Gene3D" id="3.60.10.10">
    <property type="entry name" value="Endonuclease/exonuclease/phosphatase"/>
    <property type="match status" value="1"/>
</dbReference>
<dbReference type="AlphaFoldDB" id="A0A641AK97"/>
<dbReference type="EMBL" id="SDPP02000003">
    <property type="protein sequence ID" value="KAA1376110.1"/>
    <property type="molecule type" value="Genomic_DNA"/>
</dbReference>
<accession>A0A641AK97</accession>
<dbReference type="Proteomes" id="UP001515100">
    <property type="component" value="Unassembled WGS sequence"/>
</dbReference>
<name>A0A641AK97_9ACTN</name>
<feature type="region of interest" description="Disordered" evidence="1">
    <location>
        <begin position="1"/>
        <end position="24"/>
    </location>
</feature>
<dbReference type="InterPro" id="IPR036691">
    <property type="entry name" value="Endo/exonu/phosph_ase_sf"/>
</dbReference>
<keyword evidence="3" id="KW-1185">Reference proteome</keyword>